<dbReference type="AlphaFoldDB" id="A0A9W6X534"/>
<reference evidence="1" key="1">
    <citation type="submission" date="2023-04" db="EMBL/GenBank/DDBJ databases">
        <title>Phytophthora fragariaefolia NBRC 109709.</title>
        <authorList>
            <person name="Ichikawa N."/>
            <person name="Sato H."/>
            <person name="Tonouchi N."/>
        </authorList>
    </citation>
    <scope>NUCLEOTIDE SEQUENCE</scope>
    <source>
        <strain evidence="1">NBRC 109709</strain>
    </source>
</reference>
<organism evidence="1 2">
    <name type="scientific">Phytophthora fragariaefolia</name>
    <dbReference type="NCBI Taxonomy" id="1490495"/>
    <lineage>
        <taxon>Eukaryota</taxon>
        <taxon>Sar</taxon>
        <taxon>Stramenopiles</taxon>
        <taxon>Oomycota</taxon>
        <taxon>Peronosporomycetes</taxon>
        <taxon>Peronosporales</taxon>
        <taxon>Peronosporaceae</taxon>
        <taxon>Phytophthora</taxon>
    </lineage>
</organism>
<keyword evidence="2" id="KW-1185">Reference proteome</keyword>
<comment type="caution">
    <text evidence="1">The sequence shown here is derived from an EMBL/GenBank/DDBJ whole genome shotgun (WGS) entry which is preliminary data.</text>
</comment>
<evidence type="ECO:0000313" key="2">
    <source>
        <dbReference type="Proteomes" id="UP001165121"/>
    </source>
</evidence>
<gene>
    <name evidence="1" type="ORF">Pfra01_000694300</name>
</gene>
<name>A0A9W6X534_9STRA</name>
<dbReference type="EMBL" id="BSXT01000607">
    <property type="protein sequence ID" value="GMF30899.1"/>
    <property type="molecule type" value="Genomic_DNA"/>
</dbReference>
<proteinExistence type="predicted"/>
<evidence type="ECO:0000313" key="1">
    <source>
        <dbReference type="EMBL" id="GMF30899.1"/>
    </source>
</evidence>
<sequence length="301" mass="31979">MADVCVDWTKAGPVLGQFQGIPVPVALSSDGLPVISWDMEPVGQLGHTQRGPKKKIPGITLANCNAMPTDSVTERPTWPPGGGIGESSSMLFSPSKSRSCRKLGLVTCQKRKGVLGLKFRNSRGSHLSFTYIPKRWTLGFQGGWCTRALSRWLSSADFGPGSRFARGVAGGATALVTSACHAWVCLTCAQAPDIVSDNFIGRTRKSRRPSARVQPVVEPLKHVAVALAALKLRFAYDQSRSVLSEDTYGQSGALSLNANTNAARRKSTPSRTATRGIATGQELLSVLGASSSQPPTPASEM</sequence>
<protein>
    <submittedName>
        <fullName evidence="1">Unnamed protein product</fullName>
    </submittedName>
</protein>
<dbReference type="Proteomes" id="UP001165121">
    <property type="component" value="Unassembled WGS sequence"/>
</dbReference>
<accession>A0A9W6X534</accession>